<dbReference type="PANTHER" id="PTHR43861:SF3">
    <property type="entry name" value="PUTATIVE (AFU_ORTHOLOGUE AFUA_2G14390)-RELATED"/>
    <property type="match status" value="1"/>
</dbReference>
<keyword evidence="4" id="KW-1185">Reference proteome</keyword>
<dbReference type="GO" id="GO:0008168">
    <property type="term" value="F:methyltransferase activity"/>
    <property type="evidence" value="ECO:0007669"/>
    <property type="project" value="UniProtKB-KW"/>
</dbReference>
<dbReference type="CDD" id="cd02440">
    <property type="entry name" value="AdoMet_MTases"/>
    <property type="match status" value="1"/>
</dbReference>
<dbReference type="InterPro" id="IPR041698">
    <property type="entry name" value="Methyltransf_25"/>
</dbReference>
<dbReference type="Proteomes" id="UP000030147">
    <property type="component" value="Unassembled WGS sequence"/>
</dbReference>
<proteinExistence type="predicted"/>
<comment type="caution">
    <text evidence="3">The sequence shown here is derived from an EMBL/GenBank/DDBJ whole genome shotgun (WGS) entry which is preliminary data.</text>
</comment>
<reference evidence="3 4" key="1">
    <citation type="journal article" date="2015" name="Stand. Genomic Sci.">
        <title>High quality draft genome sequence of the moderately halophilic bacterium Pontibacillus yanchengensis Y32(T) and comparison among Pontibacillus genomes.</title>
        <authorList>
            <person name="Huang J."/>
            <person name="Qiao Z.X."/>
            <person name="Tang J.W."/>
            <person name="Wang G."/>
        </authorList>
    </citation>
    <scope>NUCLEOTIDE SEQUENCE [LARGE SCALE GENOMIC DNA]</scope>
    <source>
        <strain evidence="3 4">Y32</strain>
    </source>
</reference>
<accession>A0A0A2TE20</accession>
<organism evidence="3 4">
    <name type="scientific">Pontibacillus yanchengensis Y32</name>
    <dbReference type="NCBI Taxonomy" id="1385514"/>
    <lineage>
        <taxon>Bacteria</taxon>
        <taxon>Bacillati</taxon>
        <taxon>Bacillota</taxon>
        <taxon>Bacilli</taxon>
        <taxon>Bacillales</taxon>
        <taxon>Bacillaceae</taxon>
        <taxon>Pontibacillus</taxon>
    </lineage>
</organism>
<dbReference type="Gene3D" id="3.40.50.150">
    <property type="entry name" value="Vaccinia Virus protein VP39"/>
    <property type="match status" value="1"/>
</dbReference>
<keyword evidence="3" id="KW-0489">Methyltransferase</keyword>
<dbReference type="InterPro" id="IPR029063">
    <property type="entry name" value="SAM-dependent_MTases_sf"/>
</dbReference>
<protein>
    <submittedName>
        <fullName evidence="3">Methyltransferase</fullName>
    </submittedName>
</protein>
<evidence type="ECO:0000259" key="2">
    <source>
        <dbReference type="Pfam" id="PF13649"/>
    </source>
</evidence>
<gene>
    <name evidence="3" type="ORF">N782_10975</name>
</gene>
<sequence length="199" mass="22294">MSREFWDESFSQEGYVYGKDANQFVQDKSSRLPENSHIGCFAEGEGRNGVYLAKLGHHVTILDQSEAGLSKSKELADEAGVQVETVQCDLTTENIQPNQFDAAVMVFGHVPKQDQPFLLEQMFRSVKPGGVILFEVYSEEQLSYGTGGPPAKEMLFSPEDVLGWIKPYKCLHFFYGEAERNEGERHNGVGHVIQAMVQK</sequence>
<dbReference type="EMBL" id="AVBF01000025">
    <property type="protein sequence ID" value="KGP72673.1"/>
    <property type="molecule type" value="Genomic_DNA"/>
</dbReference>
<evidence type="ECO:0000313" key="3">
    <source>
        <dbReference type="EMBL" id="KGP72673.1"/>
    </source>
</evidence>
<dbReference type="GO" id="GO:0032259">
    <property type="term" value="P:methylation"/>
    <property type="evidence" value="ECO:0007669"/>
    <property type="project" value="UniProtKB-KW"/>
</dbReference>
<evidence type="ECO:0000313" key="4">
    <source>
        <dbReference type="Proteomes" id="UP000030147"/>
    </source>
</evidence>
<dbReference type="STRING" id="1385514.N782_10975"/>
<dbReference type="PANTHER" id="PTHR43861">
    <property type="entry name" value="TRANS-ACONITATE 2-METHYLTRANSFERASE-RELATED"/>
    <property type="match status" value="1"/>
</dbReference>
<dbReference type="Pfam" id="PF13649">
    <property type="entry name" value="Methyltransf_25"/>
    <property type="match status" value="1"/>
</dbReference>
<keyword evidence="1 3" id="KW-0808">Transferase</keyword>
<evidence type="ECO:0000256" key="1">
    <source>
        <dbReference type="ARBA" id="ARBA00022679"/>
    </source>
</evidence>
<dbReference type="AlphaFoldDB" id="A0A0A2TE20"/>
<dbReference type="SUPFAM" id="SSF53335">
    <property type="entry name" value="S-adenosyl-L-methionine-dependent methyltransferases"/>
    <property type="match status" value="1"/>
</dbReference>
<name>A0A0A2TE20_9BACI</name>
<feature type="domain" description="Methyltransferase" evidence="2">
    <location>
        <begin position="42"/>
        <end position="130"/>
    </location>
</feature>
<dbReference type="eggNOG" id="COG2227">
    <property type="taxonomic scope" value="Bacteria"/>
</dbReference>
<dbReference type="OrthoDB" id="9804312at2"/>
<dbReference type="RefSeq" id="WP_036819294.1">
    <property type="nucleotide sequence ID" value="NZ_AVBF01000025.1"/>
</dbReference>